<gene>
    <name evidence="2" type="ORF">NCTC13335_00030</name>
</gene>
<feature type="chain" id="PRO_5017086171" evidence="1">
    <location>
        <begin position="21"/>
        <end position="116"/>
    </location>
</feature>
<evidence type="ECO:0000313" key="3">
    <source>
        <dbReference type="Proteomes" id="UP000255264"/>
    </source>
</evidence>
<reference evidence="2 3" key="1">
    <citation type="submission" date="2018-06" db="EMBL/GenBank/DDBJ databases">
        <authorList>
            <consortium name="Pathogen Informatics"/>
            <person name="Doyle S."/>
        </authorList>
    </citation>
    <scope>NUCLEOTIDE SEQUENCE [LARGE SCALE GENOMIC DNA]</scope>
    <source>
        <strain evidence="2 3">NCTC13335</strain>
    </source>
</reference>
<dbReference type="Proteomes" id="UP000255264">
    <property type="component" value="Unassembled WGS sequence"/>
</dbReference>
<keyword evidence="1" id="KW-0732">Signal</keyword>
<dbReference type="CDD" id="cd09030">
    <property type="entry name" value="DUF1425"/>
    <property type="match status" value="1"/>
</dbReference>
<proteinExistence type="predicted"/>
<dbReference type="RefSeq" id="WP_115002411.1">
    <property type="nucleotide sequence ID" value="NZ_UGHS01000001.1"/>
</dbReference>
<dbReference type="Gene3D" id="2.60.40.3230">
    <property type="match status" value="1"/>
</dbReference>
<dbReference type="AlphaFoldDB" id="A0A377IVI0"/>
<evidence type="ECO:0000256" key="1">
    <source>
        <dbReference type="SAM" id="SignalP"/>
    </source>
</evidence>
<organism evidence="2 3">
    <name type="scientific">Haemophilus pittmaniae</name>
    <dbReference type="NCBI Taxonomy" id="249188"/>
    <lineage>
        <taxon>Bacteria</taxon>
        <taxon>Pseudomonadati</taxon>
        <taxon>Pseudomonadota</taxon>
        <taxon>Gammaproteobacteria</taxon>
        <taxon>Pasteurellales</taxon>
        <taxon>Pasteurellaceae</taxon>
        <taxon>Haemophilus</taxon>
    </lineage>
</organism>
<dbReference type="PROSITE" id="PS51257">
    <property type="entry name" value="PROKAR_LIPOPROTEIN"/>
    <property type="match status" value="1"/>
</dbReference>
<dbReference type="OrthoDB" id="5690781at2"/>
<accession>A0A377IVI0</accession>
<sequence>MKKLLISVALLGVAACSSKAPNLLGTEQPILNIAANLAPLVDVRTASNAAYITNKSQQQLKVFYHLYWYNAQGVTQLWPQQQESLAGNLVLQAKQQQMLSLAKPTPESTNYRLYLQ</sequence>
<feature type="signal peptide" evidence="1">
    <location>
        <begin position="1"/>
        <end position="20"/>
    </location>
</feature>
<evidence type="ECO:0000313" key="2">
    <source>
        <dbReference type="EMBL" id="STO92212.1"/>
    </source>
</evidence>
<dbReference type="InterPro" id="IPR010824">
    <property type="entry name" value="DUF1425"/>
</dbReference>
<keyword evidence="3" id="KW-1185">Reference proteome</keyword>
<name>A0A377IVI0_9PAST</name>
<protein>
    <submittedName>
        <fullName evidence="2">Periplasmic lipoprotein</fullName>
    </submittedName>
</protein>
<keyword evidence="2" id="KW-0449">Lipoprotein</keyword>
<dbReference type="InterPro" id="IPR038483">
    <property type="entry name" value="YcfL-like_sf"/>
</dbReference>
<dbReference type="Pfam" id="PF07233">
    <property type="entry name" value="DUF1425"/>
    <property type="match status" value="1"/>
</dbReference>
<dbReference type="EMBL" id="UGHS01000001">
    <property type="protein sequence ID" value="STO92212.1"/>
    <property type="molecule type" value="Genomic_DNA"/>
</dbReference>